<dbReference type="SUPFAM" id="SSF57850">
    <property type="entry name" value="RING/U-box"/>
    <property type="match status" value="1"/>
</dbReference>
<proteinExistence type="inferred from homology"/>
<reference evidence="13 14" key="1">
    <citation type="journal article" date="2021" name="BMC Genomics">
        <title>Datura genome reveals duplications of psychoactive alkaloid biosynthetic genes and high mutation rate following tissue culture.</title>
        <authorList>
            <person name="Rajewski A."/>
            <person name="Carter-House D."/>
            <person name="Stajich J."/>
            <person name="Litt A."/>
        </authorList>
    </citation>
    <scope>NUCLEOTIDE SEQUENCE [LARGE SCALE GENOMIC DNA]</scope>
    <source>
        <strain evidence="13">AR-01</strain>
    </source>
</reference>
<dbReference type="SUPFAM" id="SSF52540">
    <property type="entry name" value="P-loop containing nucleoside triphosphate hydrolases"/>
    <property type="match status" value="2"/>
</dbReference>
<dbReference type="EMBL" id="JACEIK010002769">
    <property type="protein sequence ID" value="MCD9638747.1"/>
    <property type="molecule type" value="Genomic_DNA"/>
</dbReference>
<comment type="caution">
    <text evidence="13">The sequence shown here is derived from an EMBL/GenBank/DDBJ whole genome shotgun (WGS) entry which is preliminary data.</text>
</comment>
<feature type="domain" description="Helicase ATP-binding" evidence="11">
    <location>
        <begin position="88"/>
        <end position="343"/>
    </location>
</feature>
<dbReference type="PROSITE" id="PS51192">
    <property type="entry name" value="HELICASE_ATP_BIND_1"/>
    <property type="match status" value="1"/>
</dbReference>
<evidence type="ECO:0000256" key="4">
    <source>
        <dbReference type="ARBA" id="ARBA00022771"/>
    </source>
</evidence>
<dbReference type="InterPro" id="IPR049730">
    <property type="entry name" value="SNF2/RAD54-like_C"/>
</dbReference>
<evidence type="ECO:0000256" key="2">
    <source>
        <dbReference type="ARBA" id="ARBA00022723"/>
    </source>
</evidence>
<evidence type="ECO:0000259" key="11">
    <source>
        <dbReference type="PROSITE" id="PS51192"/>
    </source>
</evidence>
<feature type="domain" description="RING-type" evidence="10">
    <location>
        <begin position="511"/>
        <end position="551"/>
    </location>
</feature>
<dbReference type="InterPro" id="IPR014001">
    <property type="entry name" value="Helicase_ATP-bd"/>
</dbReference>
<dbReference type="PANTHER" id="PTHR45626:SF20">
    <property type="entry name" value="ATP-DEPENDENT HELICASE RHP16-LIKE"/>
    <property type="match status" value="1"/>
</dbReference>
<accession>A0ABS8UVF6</accession>
<dbReference type="PROSITE" id="PS50089">
    <property type="entry name" value="ZF_RING_2"/>
    <property type="match status" value="1"/>
</dbReference>
<dbReference type="InterPro" id="IPR000330">
    <property type="entry name" value="SNF2_N"/>
</dbReference>
<evidence type="ECO:0000256" key="9">
    <source>
        <dbReference type="PROSITE-ProRule" id="PRU00175"/>
    </source>
</evidence>
<evidence type="ECO:0000259" key="12">
    <source>
        <dbReference type="PROSITE" id="PS51194"/>
    </source>
</evidence>
<dbReference type="InterPro" id="IPR027417">
    <property type="entry name" value="P-loop_NTPase"/>
</dbReference>
<keyword evidence="4 9" id="KW-0863">Zinc-finger</keyword>
<comment type="similarity">
    <text evidence="1">Belongs to the SNF2/RAD54 helicase family. RAD16 subfamily.</text>
</comment>
<gene>
    <name evidence="13" type="ORF">HAX54_022890</name>
</gene>
<keyword evidence="5" id="KW-0378">Hydrolase</keyword>
<feature type="domain" description="Helicase C-terminal" evidence="12">
    <location>
        <begin position="591"/>
        <end position="741"/>
    </location>
</feature>
<dbReference type="CDD" id="cd18793">
    <property type="entry name" value="SF2_C_SNF"/>
    <property type="match status" value="1"/>
</dbReference>
<dbReference type="InterPro" id="IPR001650">
    <property type="entry name" value="Helicase_C-like"/>
</dbReference>
<name>A0ABS8UVF6_DATST</name>
<dbReference type="Gene3D" id="3.40.50.300">
    <property type="entry name" value="P-loop containing nucleotide triphosphate hydrolases"/>
    <property type="match status" value="1"/>
</dbReference>
<dbReference type="SMART" id="SM00487">
    <property type="entry name" value="DEXDc"/>
    <property type="match status" value="1"/>
</dbReference>
<dbReference type="InterPro" id="IPR001841">
    <property type="entry name" value="Znf_RING"/>
</dbReference>
<protein>
    <submittedName>
        <fullName evidence="13">Uncharacterized protein</fullName>
    </submittedName>
</protein>
<dbReference type="SMART" id="SM00490">
    <property type="entry name" value="HELICc"/>
    <property type="match status" value="1"/>
</dbReference>
<dbReference type="Gene3D" id="3.40.50.10810">
    <property type="entry name" value="Tandem AAA-ATPase domain"/>
    <property type="match status" value="2"/>
</dbReference>
<evidence type="ECO:0000256" key="3">
    <source>
        <dbReference type="ARBA" id="ARBA00022741"/>
    </source>
</evidence>
<sequence>MDRGYRNLLVRIQKRKKEREREKKERYRSLLIWEILEKVMDDFLLKNYSNDLDLDIRNVWVSETAEPPSDLILPLLRYQKEWLAWSLKQEESINKGGILADEMGMGKTVQAIALVLAKRKLQKPTSDSSILSSSPGTSQKLPVVKGTLVVCPVVGAMQWFREIERCTTIGSNKTLVYHGANRGKYMYKLAEYDFVITTYSTIEADYWPKKSKHNSKNSKPRLEFLNQKTDSTVKLRDYCSIDNSVSAGEDISRRKSVLHSVKWDRIILDEASHTFTDSCIKLLFSSRHFRSVVLVAHNIKSVHCKTTKAVLALESSYKWALTGTPLQNRIREIYSFVRFLQVMPYAYYLCKDCDCKALDFSLSDKCAQCSHQRARHFLWWNKFITEPLMSKKYGDSRDAMVFLKQRILKSLLIRRTKKERAADLALPTKIVTMRKDSLDVHEYDFYKSLYSRSRAQFERYVQAGNLMKNYFHIFAMIARLRQAVDHTYLVMYSRTEWASGSNEAGDVEQSCDLCLDAVEDPVVTSCRHVFCKACLIDFTESMGSMSCPSCSEPLIFDFTANSDKGDSDSKPTVKGFRSSSILNKIQLDNFKTSTKIEALREEIRFMVERDGSAKGIVFSQFTSFLDLIQHSLRNLSGINCVQLVGSMSIAARDAAVNRFTEDPDCMILLMSFKAGGVALNLTVASHVFLMDPWWNPAVEQQAQDRIHRIGQHKTVRTFGGSSEALGKLTKNDLVSLFSSHF</sequence>
<dbReference type="InterPro" id="IPR018957">
    <property type="entry name" value="Znf_C3HC4_RING-type"/>
</dbReference>
<dbReference type="CDD" id="cd18008">
    <property type="entry name" value="DEXDc_SHPRH-like"/>
    <property type="match status" value="1"/>
</dbReference>
<dbReference type="InterPro" id="IPR038718">
    <property type="entry name" value="SNF2-like_sf"/>
</dbReference>
<keyword evidence="7" id="KW-0862">Zinc</keyword>
<dbReference type="Gene3D" id="3.30.40.10">
    <property type="entry name" value="Zinc/RING finger domain, C3HC4 (zinc finger)"/>
    <property type="match status" value="1"/>
</dbReference>
<dbReference type="InterPro" id="IPR013083">
    <property type="entry name" value="Znf_RING/FYVE/PHD"/>
</dbReference>
<dbReference type="Pfam" id="PF00271">
    <property type="entry name" value="Helicase_C"/>
    <property type="match status" value="1"/>
</dbReference>
<keyword evidence="2" id="KW-0479">Metal-binding</keyword>
<evidence type="ECO:0000256" key="6">
    <source>
        <dbReference type="ARBA" id="ARBA00022806"/>
    </source>
</evidence>
<dbReference type="PROSITE" id="PS00518">
    <property type="entry name" value="ZF_RING_1"/>
    <property type="match status" value="1"/>
</dbReference>
<dbReference type="PANTHER" id="PTHR45626">
    <property type="entry name" value="TRANSCRIPTION TERMINATION FACTOR 2-RELATED"/>
    <property type="match status" value="1"/>
</dbReference>
<evidence type="ECO:0000259" key="10">
    <source>
        <dbReference type="PROSITE" id="PS50089"/>
    </source>
</evidence>
<evidence type="ECO:0000313" key="13">
    <source>
        <dbReference type="EMBL" id="MCD9638747.1"/>
    </source>
</evidence>
<dbReference type="PROSITE" id="PS51194">
    <property type="entry name" value="HELICASE_CTER"/>
    <property type="match status" value="1"/>
</dbReference>
<keyword evidence="14" id="KW-1185">Reference proteome</keyword>
<evidence type="ECO:0000256" key="7">
    <source>
        <dbReference type="ARBA" id="ARBA00022833"/>
    </source>
</evidence>
<dbReference type="Pfam" id="PF00176">
    <property type="entry name" value="SNF2-rel_dom"/>
    <property type="match status" value="2"/>
</dbReference>
<keyword evidence="3" id="KW-0547">Nucleotide-binding</keyword>
<keyword evidence="8" id="KW-0067">ATP-binding</keyword>
<organism evidence="13 14">
    <name type="scientific">Datura stramonium</name>
    <name type="common">Jimsonweed</name>
    <name type="synonym">Common thornapple</name>
    <dbReference type="NCBI Taxonomy" id="4076"/>
    <lineage>
        <taxon>Eukaryota</taxon>
        <taxon>Viridiplantae</taxon>
        <taxon>Streptophyta</taxon>
        <taxon>Embryophyta</taxon>
        <taxon>Tracheophyta</taxon>
        <taxon>Spermatophyta</taxon>
        <taxon>Magnoliopsida</taxon>
        <taxon>eudicotyledons</taxon>
        <taxon>Gunneridae</taxon>
        <taxon>Pentapetalae</taxon>
        <taxon>asterids</taxon>
        <taxon>lamiids</taxon>
        <taxon>Solanales</taxon>
        <taxon>Solanaceae</taxon>
        <taxon>Solanoideae</taxon>
        <taxon>Datureae</taxon>
        <taxon>Datura</taxon>
    </lineage>
</organism>
<dbReference type="Proteomes" id="UP000823775">
    <property type="component" value="Unassembled WGS sequence"/>
</dbReference>
<dbReference type="SMART" id="SM00184">
    <property type="entry name" value="RING"/>
    <property type="match status" value="1"/>
</dbReference>
<evidence type="ECO:0000256" key="5">
    <source>
        <dbReference type="ARBA" id="ARBA00022801"/>
    </source>
</evidence>
<dbReference type="InterPro" id="IPR050628">
    <property type="entry name" value="SNF2_RAD54_helicase_TF"/>
</dbReference>
<evidence type="ECO:0000313" key="14">
    <source>
        <dbReference type="Proteomes" id="UP000823775"/>
    </source>
</evidence>
<evidence type="ECO:0000256" key="8">
    <source>
        <dbReference type="ARBA" id="ARBA00022840"/>
    </source>
</evidence>
<dbReference type="Pfam" id="PF00097">
    <property type="entry name" value="zf-C3HC4"/>
    <property type="match status" value="1"/>
</dbReference>
<dbReference type="InterPro" id="IPR017907">
    <property type="entry name" value="Znf_RING_CS"/>
</dbReference>
<keyword evidence="6" id="KW-0347">Helicase</keyword>
<evidence type="ECO:0000256" key="1">
    <source>
        <dbReference type="ARBA" id="ARBA00008438"/>
    </source>
</evidence>